<dbReference type="PANTHER" id="PTHR11482">
    <property type="entry name" value="ARGININE/DIAMINOPIMELATE/ORNITHINE DECARBOXYLASE"/>
    <property type="match status" value="1"/>
</dbReference>
<protein>
    <submittedName>
        <fullName evidence="9">Ornithine decarboxylase</fullName>
    </submittedName>
</protein>
<dbReference type="Gene3D" id="3.20.20.10">
    <property type="entry name" value="Alanine racemase"/>
    <property type="match status" value="1"/>
</dbReference>
<gene>
    <name evidence="9" type="primary">LOC107926754</name>
</gene>
<feature type="modified residue" description="N6-(pyridoxal phosphate)lysine" evidence="4">
    <location>
        <position position="99"/>
    </location>
</feature>
<dbReference type="RefSeq" id="XP_016713167.2">
    <property type="nucleotide sequence ID" value="XM_016857678.2"/>
</dbReference>
<dbReference type="InterPro" id="IPR022644">
    <property type="entry name" value="De-COase2_N"/>
</dbReference>
<dbReference type="UniPathway" id="UPA00535">
    <property type="reaction ID" value="UER00288"/>
</dbReference>
<dbReference type="InterPro" id="IPR029066">
    <property type="entry name" value="PLP-binding_barrel"/>
</dbReference>
<feature type="active site" description="Proton donor" evidence="4">
    <location>
        <position position="380"/>
    </location>
</feature>
<evidence type="ECO:0000259" key="7">
    <source>
        <dbReference type="Pfam" id="PF02784"/>
    </source>
</evidence>
<dbReference type="PRINTS" id="PR01179">
    <property type="entry name" value="ODADCRBXLASE"/>
</dbReference>
<evidence type="ECO:0000313" key="9">
    <source>
        <dbReference type="RefSeq" id="XP_016713167.2"/>
    </source>
</evidence>
<dbReference type="InterPro" id="IPR022653">
    <property type="entry name" value="De-COase2_pyr-phos_BS"/>
</dbReference>
<proteinExistence type="inferred from homology"/>
<evidence type="ECO:0000259" key="6">
    <source>
        <dbReference type="Pfam" id="PF00278"/>
    </source>
</evidence>
<dbReference type="AlphaFoldDB" id="A0A1U8LEW7"/>
<keyword evidence="2 4" id="KW-0663">Pyridoxal phosphate</keyword>
<dbReference type="InterPro" id="IPR009006">
    <property type="entry name" value="Ala_racemase/Decarboxylase_C"/>
</dbReference>
<comment type="cofactor">
    <cofactor evidence="1 4">
        <name>pyridoxal 5'-phosphate</name>
        <dbReference type="ChEBI" id="CHEBI:597326"/>
    </cofactor>
</comment>
<name>A0A1U8LEW7_GOSHI</name>
<evidence type="ECO:0000256" key="2">
    <source>
        <dbReference type="ARBA" id="ARBA00022898"/>
    </source>
</evidence>
<reference evidence="8" key="1">
    <citation type="journal article" date="2020" name="Nat. Genet.">
        <title>Genomic diversifications of five Gossypium allopolyploid species and their impact on cotton improvement.</title>
        <authorList>
            <person name="Chen Z.J."/>
            <person name="Sreedasyam A."/>
            <person name="Ando A."/>
            <person name="Song Q."/>
            <person name="De Santiago L.M."/>
            <person name="Hulse-Kemp A.M."/>
            <person name="Ding M."/>
            <person name="Ye W."/>
            <person name="Kirkbride R.C."/>
            <person name="Jenkins J."/>
            <person name="Plott C."/>
            <person name="Lovell J."/>
            <person name="Lin Y.M."/>
            <person name="Vaughn R."/>
            <person name="Liu B."/>
            <person name="Simpson S."/>
            <person name="Scheffler B.E."/>
            <person name="Wen L."/>
            <person name="Saski C.A."/>
            <person name="Grover C.E."/>
            <person name="Hu G."/>
            <person name="Conover J.L."/>
            <person name="Carlson J.W."/>
            <person name="Shu S."/>
            <person name="Boston L.B."/>
            <person name="Williams M."/>
            <person name="Peterson D.G."/>
            <person name="McGee K."/>
            <person name="Jones D.C."/>
            <person name="Wendel J.F."/>
            <person name="Stelly D.M."/>
            <person name="Grimwood J."/>
            <person name="Schmutz J."/>
        </authorList>
    </citation>
    <scope>NUCLEOTIDE SEQUENCE [LARGE SCALE GENOMIC DNA]</scope>
    <source>
        <strain evidence="8">cv. TM-1</strain>
    </source>
</reference>
<dbReference type="GO" id="GO:0033387">
    <property type="term" value="P:putrescine biosynthetic process from arginine, via ornithine"/>
    <property type="evidence" value="ECO:0000318"/>
    <property type="project" value="GO_Central"/>
</dbReference>
<dbReference type="Proteomes" id="UP000818029">
    <property type="component" value="Chromosome D11"/>
</dbReference>
<dbReference type="InterPro" id="IPR000183">
    <property type="entry name" value="Orn/DAP/Arg_de-COase"/>
</dbReference>
<dbReference type="Pfam" id="PF00278">
    <property type="entry name" value="Orn_DAP_Arg_deC"/>
    <property type="match status" value="1"/>
</dbReference>
<reference evidence="9" key="2">
    <citation type="submission" date="2025-08" db="UniProtKB">
        <authorList>
            <consortium name="RefSeq"/>
        </authorList>
    </citation>
    <scope>IDENTIFICATION</scope>
</reference>
<evidence type="ECO:0000256" key="3">
    <source>
        <dbReference type="ARBA" id="ARBA00023239"/>
    </source>
</evidence>
<sequence length="432" mass="47626">MDIFLVISCIRNSFFNKFSSFLSNKVSKLRPMVGEAKLIKNRVTKPVSRDDLFHFIKSAISNEQQQTDPFYVLDLGAIRSLVETWFDNLPVVQPFYAVKCNPNPAFLKEMAALGTGFDCASLPEIETILSLGVSPDRIVFANTCKPESHIKYAAKVGVNLITFDSNCELEKIKKWHPKCALLIRIKVPETSGATFKFGSKFGALPEEIVPLLKAAQEAKLQVVGVSFHIGSRAINFHAFEDAIGAAKATFDTAAQLGLPKMHILDIGGGFTSGPKFTDAASAVKVALQKYFPDELADGNLKIIAEPGRFFANSPFTLTTSVIGKRERAEVKEYWISDGISGSMNFLKYDHDEVICTPLIMKNPTCKELKTWSSTVFGPTCDAADTVLKGFELPELDVNDWLVFHNMGAYTSSRGNDFNGFKTSAIPTIAYEN</sequence>
<dbReference type="Gene3D" id="2.40.37.10">
    <property type="entry name" value="Lyase, Ornithine Decarboxylase, Chain A, domain 1"/>
    <property type="match status" value="1"/>
</dbReference>
<evidence type="ECO:0000256" key="4">
    <source>
        <dbReference type="PIRSR" id="PIRSR600183-50"/>
    </source>
</evidence>
<dbReference type="STRING" id="3635.A0A1U8LEW7"/>
<accession>A0A1U8LEW7</accession>
<dbReference type="InterPro" id="IPR022643">
    <property type="entry name" value="De-COase2_C"/>
</dbReference>
<dbReference type="SUPFAM" id="SSF51419">
    <property type="entry name" value="PLP-binding barrel"/>
    <property type="match status" value="1"/>
</dbReference>
<feature type="domain" description="Orn/DAP/Arg decarboxylase 2 C-terminal" evidence="6">
    <location>
        <begin position="71"/>
        <end position="407"/>
    </location>
</feature>
<dbReference type="InterPro" id="IPR022657">
    <property type="entry name" value="De-COase2_CS"/>
</dbReference>
<dbReference type="PRINTS" id="PR01182">
    <property type="entry name" value="ORNDCRBXLASE"/>
</dbReference>
<dbReference type="GO" id="GO:0004586">
    <property type="term" value="F:ornithine decarboxylase activity"/>
    <property type="evidence" value="ECO:0000318"/>
    <property type="project" value="GO_Central"/>
</dbReference>
<dbReference type="SUPFAM" id="SSF50621">
    <property type="entry name" value="Alanine racemase C-terminal domain-like"/>
    <property type="match status" value="1"/>
</dbReference>
<dbReference type="GO" id="GO:0005737">
    <property type="term" value="C:cytoplasm"/>
    <property type="evidence" value="ECO:0000318"/>
    <property type="project" value="GO_Central"/>
</dbReference>
<dbReference type="KEGG" id="ghi:107926754"/>
<evidence type="ECO:0000313" key="8">
    <source>
        <dbReference type="Proteomes" id="UP000818029"/>
    </source>
</evidence>
<feature type="domain" description="Orn/DAP/Arg decarboxylase 2 N-terminal" evidence="7">
    <location>
        <begin position="76"/>
        <end position="311"/>
    </location>
</feature>
<dbReference type="PROSITE" id="PS00879">
    <property type="entry name" value="ODR_DC_2_2"/>
    <property type="match status" value="1"/>
</dbReference>
<dbReference type="PANTHER" id="PTHR11482:SF61">
    <property type="entry name" value="ORNITHINE DECARBOXYLASE"/>
    <property type="match status" value="1"/>
</dbReference>
<dbReference type="InterPro" id="IPR002433">
    <property type="entry name" value="Orn_de-COase"/>
</dbReference>
<comment type="similarity">
    <text evidence="5">Belongs to the Orn/Lys/Arg decarboxylase class-II family.</text>
</comment>
<evidence type="ECO:0000256" key="5">
    <source>
        <dbReference type="RuleBase" id="RU003737"/>
    </source>
</evidence>
<keyword evidence="3" id="KW-0456">Lyase</keyword>
<evidence type="ECO:0000256" key="1">
    <source>
        <dbReference type="ARBA" id="ARBA00001933"/>
    </source>
</evidence>
<dbReference type="GeneID" id="107926754"/>
<dbReference type="Pfam" id="PF02784">
    <property type="entry name" value="Orn_Arg_deC_N"/>
    <property type="match status" value="1"/>
</dbReference>
<keyword evidence="8" id="KW-1185">Reference proteome</keyword>
<dbReference type="CDD" id="cd00622">
    <property type="entry name" value="PLPDE_III_ODC"/>
    <property type="match status" value="1"/>
</dbReference>
<organism evidence="8 9">
    <name type="scientific">Gossypium hirsutum</name>
    <name type="common">Upland cotton</name>
    <name type="synonym">Gossypium mexicanum</name>
    <dbReference type="NCBI Taxonomy" id="3635"/>
    <lineage>
        <taxon>Eukaryota</taxon>
        <taxon>Viridiplantae</taxon>
        <taxon>Streptophyta</taxon>
        <taxon>Embryophyta</taxon>
        <taxon>Tracheophyta</taxon>
        <taxon>Spermatophyta</taxon>
        <taxon>Magnoliopsida</taxon>
        <taxon>eudicotyledons</taxon>
        <taxon>Gunneridae</taxon>
        <taxon>Pentapetalae</taxon>
        <taxon>rosids</taxon>
        <taxon>malvids</taxon>
        <taxon>Malvales</taxon>
        <taxon>Malvaceae</taxon>
        <taxon>Malvoideae</taxon>
        <taxon>Gossypium</taxon>
    </lineage>
</organism>
<dbReference type="PaxDb" id="3635-A0A1U8LEW7"/>
<dbReference type="SMR" id="A0A1U8LEW7"/>
<dbReference type="PROSITE" id="PS00878">
    <property type="entry name" value="ODR_DC_2_1"/>
    <property type="match status" value="1"/>
</dbReference>